<gene>
    <name evidence="8" type="ORF">P154DRAFT_619451</name>
</gene>
<comment type="similarity">
    <text evidence="5">Belongs to the SAT4 family.</text>
</comment>
<evidence type="ECO:0000256" key="6">
    <source>
        <dbReference type="SAM" id="Phobius"/>
    </source>
</evidence>
<organism evidence="8 9">
    <name type="scientific">Amniculicola lignicola CBS 123094</name>
    <dbReference type="NCBI Taxonomy" id="1392246"/>
    <lineage>
        <taxon>Eukaryota</taxon>
        <taxon>Fungi</taxon>
        <taxon>Dikarya</taxon>
        <taxon>Ascomycota</taxon>
        <taxon>Pezizomycotina</taxon>
        <taxon>Dothideomycetes</taxon>
        <taxon>Pleosporomycetidae</taxon>
        <taxon>Pleosporales</taxon>
        <taxon>Amniculicolaceae</taxon>
        <taxon>Amniculicola</taxon>
    </lineage>
</organism>
<dbReference type="InterPro" id="IPR052337">
    <property type="entry name" value="SAT4-like"/>
</dbReference>
<evidence type="ECO:0000256" key="4">
    <source>
        <dbReference type="ARBA" id="ARBA00023136"/>
    </source>
</evidence>
<evidence type="ECO:0000256" key="1">
    <source>
        <dbReference type="ARBA" id="ARBA00004141"/>
    </source>
</evidence>
<reference evidence="8" key="1">
    <citation type="journal article" date="2020" name="Stud. Mycol.">
        <title>101 Dothideomycetes genomes: a test case for predicting lifestyles and emergence of pathogens.</title>
        <authorList>
            <person name="Haridas S."/>
            <person name="Albert R."/>
            <person name="Binder M."/>
            <person name="Bloem J."/>
            <person name="Labutti K."/>
            <person name="Salamov A."/>
            <person name="Andreopoulos B."/>
            <person name="Baker S."/>
            <person name="Barry K."/>
            <person name="Bills G."/>
            <person name="Bluhm B."/>
            <person name="Cannon C."/>
            <person name="Castanera R."/>
            <person name="Culley D."/>
            <person name="Daum C."/>
            <person name="Ezra D."/>
            <person name="Gonzalez J."/>
            <person name="Henrissat B."/>
            <person name="Kuo A."/>
            <person name="Liang C."/>
            <person name="Lipzen A."/>
            <person name="Lutzoni F."/>
            <person name="Magnuson J."/>
            <person name="Mondo S."/>
            <person name="Nolan M."/>
            <person name="Ohm R."/>
            <person name="Pangilinan J."/>
            <person name="Park H.-J."/>
            <person name="Ramirez L."/>
            <person name="Alfaro M."/>
            <person name="Sun H."/>
            <person name="Tritt A."/>
            <person name="Yoshinaga Y."/>
            <person name="Zwiers L.-H."/>
            <person name="Turgeon B."/>
            <person name="Goodwin S."/>
            <person name="Spatafora J."/>
            <person name="Crous P."/>
            <person name="Grigoriev I."/>
        </authorList>
    </citation>
    <scope>NUCLEOTIDE SEQUENCE</scope>
    <source>
        <strain evidence="8">CBS 123094</strain>
    </source>
</reference>
<dbReference type="AlphaFoldDB" id="A0A6A5WMN6"/>
<dbReference type="EMBL" id="ML977583">
    <property type="protein sequence ID" value="KAF2001441.1"/>
    <property type="molecule type" value="Genomic_DNA"/>
</dbReference>
<keyword evidence="4 6" id="KW-0472">Membrane</keyword>
<keyword evidence="3 6" id="KW-1133">Transmembrane helix</keyword>
<evidence type="ECO:0000313" key="8">
    <source>
        <dbReference type="EMBL" id="KAF2001441.1"/>
    </source>
</evidence>
<evidence type="ECO:0000256" key="3">
    <source>
        <dbReference type="ARBA" id="ARBA00022989"/>
    </source>
</evidence>
<dbReference type="PANTHER" id="PTHR33048:SF129">
    <property type="entry name" value="INTEGRAL MEMBRANE PROTEIN-RELATED"/>
    <property type="match status" value="1"/>
</dbReference>
<feature type="transmembrane region" description="Helical" evidence="6">
    <location>
        <begin position="65"/>
        <end position="90"/>
    </location>
</feature>
<name>A0A6A5WMN6_9PLEO</name>
<feature type="domain" description="Rhodopsin" evidence="7">
    <location>
        <begin position="47"/>
        <end position="292"/>
    </location>
</feature>
<evidence type="ECO:0000259" key="7">
    <source>
        <dbReference type="Pfam" id="PF20684"/>
    </source>
</evidence>
<comment type="subcellular location">
    <subcellularLocation>
        <location evidence="1">Membrane</location>
        <topology evidence="1">Multi-pass membrane protein</topology>
    </subcellularLocation>
</comment>
<feature type="transmembrane region" description="Helical" evidence="6">
    <location>
        <begin position="110"/>
        <end position="133"/>
    </location>
</feature>
<sequence>MGGDFPNLSAETMAQWPSPNTTDPITRGWLPPYAISLAALSTVAVFARLWSQLRKTADGLRLDDWLAFVAWIFAISFTVVCMTGIFAYGFDRHMWDVPSEYHSRAALTQWLSEGAFILSACLTKISILCFFRRLDPPCPSGLRRLIYFFIALTVGSSVACLLAQILVCRPTSDYWRIPTLLEDRERSCESQQIYYPFQGSLDCISTLYSIVIPILVLRNLPMSENQRRGLRAVCVLGLVVLAAAITRTIFLSILASSSNGDATWNSFNVFVYAQIECHLSLICASVPFLHRYFLQYPRVPIVYSAPQGKNRSDSVVSRVSSSLSGQIKRSLHLGRKQTQQQAEISRPQAVEIPEWEFQALESPRAARFPVNGEEYDRYVAGRYGPPAPPKDSRTLFEQYRREHGEMV</sequence>
<dbReference type="GO" id="GO:0016020">
    <property type="term" value="C:membrane"/>
    <property type="evidence" value="ECO:0007669"/>
    <property type="project" value="UniProtKB-SubCell"/>
</dbReference>
<feature type="transmembrane region" description="Helical" evidence="6">
    <location>
        <begin position="33"/>
        <end position="53"/>
    </location>
</feature>
<proteinExistence type="inferred from homology"/>
<dbReference type="Proteomes" id="UP000799779">
    <property type="component" value="Unassembled WGS sequence"/>
</dbReference>
<feature type="transmembrane region" description="Helical" evidence="6">
    <location>
        <begin position="270"/>
        <end position="289"/>
    </location>
</feature>
<keyword evidence="2 6" id="KW-0812">Transmembrane</keyword>
<dbReference type="Pfam" id="PF20684">
    <property type="entry name" value="Fung_rhodopsin"/>
    <property type="match status" value="1"/>
</dbReference>
<evidence type="ECO:0000256" key="5">
    <source>
        <dbReference type="ARBA" id="ARBA00038359"/>
    </source>
</evidence>
<dbReference type="InterPro" id="IPR049326">
    <property type="entry name" value="Rhodopsin_dom_fungi"/>
</dbReference>
<dbReference type="OrthoDB" id="4525788at2759"/>
<evidence type="ECO:0000256" key="2">
    <source>
        <dbReference type="ARBA" id="ARBA00022692"/>
    </source>
</evidence>
<feature type="transmembrane region" description="Helical" evidence="6">
    <location>
        <begin position="193"/>
        <end position="217"/>
    </location>
</feature>
<keyword evidence="9" id="KW-1185">Reference proteome</keyword>
<feature type="transmembrane region" description="Helical" evidence="6">
    <location>
        <begin position="145"/>
        <end position="167"/>
    </location>
</feature>
<dbReference type="PANTHER" id="PTHR33048">
    <property type="entry name" value="PTH11-LIKE INTEGRAL MEMBRANE PROTEIN (AFU_ORTHOLOGUE AFUA_5G11245)"/>
    <property type="match status" value="1"/>
</dbReference>
<accession>A0A6A5WMN6</accession>
<evidence type="ECO:0000313" key="9">
    <source>
        <dbReference type="Proteomes" id="UP000799779"/>
    </source>
</evidence>
<feature type="transmembrane region" description="Helical" evidence="6">
    <location>
        <begin position="229"/>
        <end position="250"/>
    </location>
</feature>
<protein>
    <recommendedName>
        <fullName evidence="7">Rhodopsin domain-containing protein</fullName>
    </recommendedName>
</protein>